<reference evidence="2 4" key="1">
    <citation type="submission" date="2018-08" db="EMBL/GenBank/DDBJ databases">
        <title>Genomic investigation of the strawberry pathogen Phytophthora fragariae indicates pathogenicity is determined by transcriptional variation in three key races.</title>
        <authorList>
            <person name="Adams T.M."/>
            <person name="Armitage A.D."/>
            <person name="Sobczyk M.K."/>
            <person name="Bates H.J."/>
            <person name="Dunwell J.M."/>
            <person name="Nellist C.F."/>
            <person name="Harrison R.J."/>
        </authorList>
    </citation>
    <scope>NUCLEOTIDE SEQUENCE [LARGE SCALE GENOMIC DNA]</scope>
    <source>
        <strain evidence="1 3">SCRP249</strain>
        <strain evidence="2 4">SCRP333</strain>
    </source>
</reference>
<dbReference type="EMBL" id="QXFV01000361">
    <property type="protein sequence ID" value="KAE9039914.1"/>
    <property type="molecule type" value="Genomic_DNA"/>
</dbReference>
<dbReference type="Gene3D" id="3.30.420.10">
    <property type="entry name" value="Ribonuclease H-like superfamily/Ribonuclease H"/>
    <property type="match status" value="1"/>
</dbReference>
<protein>
    <recommendedName>
        <fullName evidence="5">Tc1-like transposase DDE domain-containing protein</fullName>
    </recommendedName>
</protein>
<evidence type="ECO:0000313" key="2">
    <source>
        <dbReference type="EMBL" id="KAE9346420.1"/>
    </source>
</evidence>
<keyword evidence="4" id="KW-1185">Reference proteome</keyword>
<dbReference type="EMBL" id="QXFT01000351">
    <property type="protein sequence ID" value="KAE9346420.1"/>
    <property type="molecule type" value="Genomic_DNA"/>
</dbReference>
<evidence type="ECO:0008006" key="5">
    <source>
        <dbReference type="Google" id="ProtNLM"/>
    </source>
</evidence>
<dbReference type="Proteomes" id="UP000429607">
    <property type="component" value="Unassembled WGS sequence"/>
</dbReference>
<sequence length="130" mass="14747">MFLAAVARPRYDCHRKVHFDGKIGIWSIVEETTAQRSSVNRPKGAPVTKSVSMTRVLYRKLLADKVLTAIRTKLPVRRGTTVFVQQDNAGPHVREDETAENVDGWKIKMRCQPPRSPELNVLDLDFFASI</sequence>
<dbReference type="AlphaFoldDB" id="A0A6A4FDX4"/>
<proteinExistence type="predicted"/>
<comment type="caution">
    <text evidence="2">The sequence shown here is derived from an EMBL/GenBank/DDBJ whole genome shotgun (WGS) entry which is preliminary data.</text>
</comment>
<dbReference type="PANTHER" id="PTHR47169:SF2">
    <property type="entry name" value="OS01G0541250 PROTEIN"/>
    <property type="match status" value="1"/>
</dbReference>
<accession>A0A6A4FDX4</accession>
<gene>
    <name evidence="1" type="ORF">PR001_g7308</name>
    <name evidence="2" type="ORF">PR003_g7444</name>
</gene>
<dbReference type="Proteomes" id="UP000434957">
    <property type="component" value="Unassembled WGS sequence"/>
</dbReference>
<dbReference type="GO" id="GO:0003676">
    <property type="term" value="F:nucleic acid binding"/>
    <property type="evidence" value="ECO:0007669"/>
    <property type="project" value="InterPro"/>
</dbReference>
<dbReference type="InterPro" id="IPR036397">
    <property type="entry name" value="RNaseH_sf"/>
</dbReference>
<evidence type="ECO:0000313" key="3">
    <source>
        <dbReference type="Proteomes" id="UP000429607"/>
    </source>
</evidence>
<organism evidence="2 4">
    <name type="scientific">Phytophthora rubi</name>
    <dbReference type="NCBI Taxonomy" id="129364"/>
    <lineage>
        <taxon>Eukaryota</taxon>
        <taxon>Sar</taxon>
        <taxon>Stramenopiles</taxon>
        <taxon>Oomycota</taxon>
        <taxon>Peronosporomycetes</taxon>
        <taxon>Peronosporales</taxon>
        <taxon>Peronosporaceae</taxon>
        <taxon>Phytophthora</taxon>
    </lineage>
</organism>
<dbReference type="PANTHER" id="PTHR47169">
    <property type="entry name" value="OS01G0541250 PROTEIN"/>
    <property type="match status" value="1"/>
</dbReference>
<evidence type="ECO:0000313" key="4">
    <source>
        <dbReference type="Proteomes" id="UP000434957"/>
    </source>
</evidence>
<name>A0A6A4FDX4_9STRA</name>
<evidence type="ECO:0000313" key="1">
    <source>
        <dbReference type="EMBL" id="KAE9039914.1"/>
    </source>
</evidence>